<keyword evidence="3" id="KW-1185">Reference proteome</keyword>
<evidence type="ECO:0000259" key="1">
    <source>
        <dbReference type="PROSITE" id="PS50106"/>
    </source>
</evidence>
<reference evidence="2" key="1">
    <citation type="journal article" date="2023" name="Mol. Biol. Evol.">
        <title>Third-Generation Sequencing Reveals the Adaptive Role of the Epigenome in Three Deep-Sea Polychaetes.</title>
        <authorList>
            <person name="Perez M."/>
            <person name="Aroh O."/>
            <person name="Sun Y."/>
            <person name="Lan Y."/>
            <person name="Juniper S.K."/>
            <person name="Young C.R."/>
            <person name="Angers B."/>
            <person name="Qian P.Y."/>
        </authorList>
    </citation>
    <scope>NUCLEOTIDE SEQUENCE</scope>
    <source>
        <strain evidence="2">P08H-3</strain>
    </source>
</reference>
<dbReference type="PROSITE" id="PS50106">
    <property type="entry name" value="PDZ"/>
    <property type="match status" value="1"/>
</dbReference>
<dbReference type="InterPro" id="IPR036034">
    <property type="entry name" value="PDZ_sf"/>
</dbReference>
<evidence type="ECO:0000313" key="2">
    <source>
        <dbReference type="EMBL" id="KAK2150068.1"/>
    </source>
</evidence>
<feature type="domain" description="PDZ" evidence="1">
    <location>
        <begin position="18"/>
        <end position="63"/>
    </location>
</feature>
<accession>A0AAD9MZN5</accession>
<comment type="caution">
    <text evidence="2">The sequence shown here is derived from an EMBL/GenBank/DDBJ whole genome shotgun (WGS) entry which is preliminary data.</text>
</comment>
<dbReference type="AlphaFoldDB" id="A0AAD9MZN5"/>
<dbReference type="InterPro" id="IPR001478">
    <property type="entry name" value="PDZ"/>
</dbReference>
<name>A0AAD9MZN5_9ANNE</name>
<evidence type="ECO:0000313" key="3">
    <source>
        <dbReference type="Proteomes" id="UP001208570"/>
    </source>
</evidence>
<dbReference type="SUPFAM" id="SSF50156">
    <property type="entry name" value="PDZ domain-like"/>
    <property type="match status" value="1"/>
</dbReference>
<dbReference type="Proteomes" id="UP001208570">
    <property type="component" value="Unassembled WGS sequence"/>
</dbReference>
<organism evidence="2 3">
    <name type="scientific">Paralvinella palmiformis</name>
    <dbReference type="NCBI Taxonomy" id="53620"/>
    <lineage>
        <taxon>Eukaryota</taxon>
        <taxon>Metazoa</taxon>
        <taxon>Spiralia</taxon>
        <taxon>Lophotrochozoa</taxon>
        <taxon>Annelida</taxon>
        <taxon>Polychaeta</taxon>
        <taxon>Sedentaria</taxon>
        <taxon>Canalipalpata</taxon>
        <taxon>Terebellida</taxon>
        <taxon>Terebelliformia</taxon>
        <taxon>Alvinellidae</taxon>
        <taxon>Paralvinella</taxon>
    </lineage>
</organism>
<dbReference type="EMBL" id="JAODUP010000425">
    <property type="protein sequence ID" value="KAK2150068.1"/>
    <property type="molecule type" value="Genomic_DNA"/>
</dbReference>
<gene>
    <name evidence="2" type="ORF">LSH36_425g02071</name>
</gene>
<feature type="non-terminal residue" evidence="2">
    <location>
        <position position="63"/>
    </location>
</feature>
<dbReference type="Gene3D" id="2.30.42.10">
    <property type="match status" value="1"/>
</dbReference>
<sequence length="63" mass="6533">NQSTVGRTAANTSSDVIQVVLQKESEKTLGVGVMCVDTPDGKDAIFVENIVPGSTASKQKILG</sequence>
<protein>
    <recommendedName>
        <fullName evidence="1">PDZ domain-containing protein</fullName>
    </recommendedName>
</protein>
<proteinExistence type="predicted"/>